<accession>A0A8S9STX6</accession>
<organism evidence="1 2">
    <name type="scientific">Brassica cretica</name>
    <name type="common">Mustard</name>
    <dbReference type="NCBI Taxonomy" id="69181"/>
    <lineage>
        <taxon>Eukaryota</taxon>
        <taxon>Viridiplantae</taxon>
        <taxon>Streptophyta</taxon>
        <taxon>Embryophyta</taxon>
        <taxon>Tracheophyta</taxon>
        <taxon>Spermatophyta</taxon>
        <taxon>Magnoliopsida</taxon>
        <taxon>eudicotyledons</taxon>
        <taxon>Gunneridae</taxon>
        <taxon>Pentapetalae</taxon>
        <taxon>rosids</taxon>
        <taxon>malvids</taxon>
        <taxon>Brassicales</taxon>
        <taxon>Brassicaceae</taxon>
        <taxon>Brassiceae</taxon>
        <taxon>Brassica</taxon>
    </lineage>
</organism>
<dbReference type="Proteomes" id="UP000712600">
    <property type="component" value="Unassembled WGS sequence"/>
</dbReference>
<comment type="caution">
    <text evidence="1">The sequence shown here is derived from an EMBL/GenBank/DDBJ whole genome shotgun (WGS) entry which is preliminary data.</text>
</comment>
<dbReference type="PANTHER" id="PTHR47377">
    <property type="entry name" value="RHODANESE-LIKE DOMAIN-CONTAINING PROTEIN 4, CHLOROPLASTIC"/>
    <property type="match status" value="1"/>
</dbReference>
<reference evidence="1" key="1">
    <citation type="submission" date="2019-12" db="EMBL/GenBank/DDBJ databases">
        <title>Genome sequencing and annotation of Brassica cretica.</title>
        <authorList>
            <person name="Studholme D.J."/>
            <person name="Sarris P."/>
        </authorList>
    </citation>
    <scope>NUCLEOTIDE SEQUENCE</scope>
    <source>
        <strain evidence="1">PFS-109/04</strain>
        <tissue evidence="1">Leaf</tissue>
    </source>
</reference>
<evidence type="ECO:0000313" key="2">
    <source>
        <dbReference type="Proteomes" id="UP000712600"/>
    </source>
</evidence>
<gene>
    <name evidence="1" type="ORF">F2Q69_00032981</name>
</gene>
<evidence type="ECO:0000313" key="1">
    <source>
        <dbReference type="EMBL" id="KAF3603645.1"/>
    </source>
</evidence>
<dbReference type="AlphaFoldDB" id="A0A8S9STX6"/>
<sequence length="326" mass="36617">MRRGCIYRKLLTDLRRLSDGIPTDVKKSVGIPSELSNPKRLYNGHMYLSATVTWFVGIPSEYTDGIPTTLLLIGMSSEFRRNIPTNFRRLQRLHFLSECRRKVVGKFRRTVCRRNSVGNGRRNSDDLIFLDLVGNLSVFRRKCPTTLVSVGRFVGIRKPTTSSLIFSVRDDRRLDRSSQHLVRLLSCSPSDDRSILTASRPSSLLFSVRRSIETHLSLTLSHTTILFCSPVLASTAPFTSISDQSTAFRKLKFLGKSSVQVPYSGEDESGFLKRVKGSFSDPENTIVCVLDNFDGNSMKVAELLVENGFKETYYIKGGVRGGRMVG</sequence>
<dbReference type="InterPro" id="IPR044240">
    <property type="entry name" value="STR4-like"/>
</dbReference>
<name>A0A8S9STX6_BRACR</name>
<dbReference type="InterPro" id="IPR036873">
    <property type="entry name" value="Rhodanese-like_dom_sf"/>
</dbReference>
<dbReference type="Gene3D" id="3.40.250.10">
    <property type="entry name" value="Rhodanese-like domain"/>
    <property type="match status" value="1"/>
</dbReference>
<proteinExistence type="predicted"/>
<evidence type="ECO:0008006" key="3">
    <source>
        <dbReference type="Google" id="ProtNLM"/>
    </source>
</evidence>
<dbReference type="EMBL" id="QGKX02000004">
    <property type="protein sequence ID" value="KAF3603645.1"/>
    <property type="molecule type" value="Genomic_DNA"/>
</dbReference>
<dbReference type="PANTHER" id="PTHR47377:SF3">
    <property type="entry name" value="RHODANESE-LIKE DOMAIN-CONTAINING PROTEIN 4A, CHLOROPLASTIC"/>
    <property type="match status" value="1"/>
</dbReference>
<protein>
    <recommendedName>
        <fullName evidence="3">Rhodanese domain-containing protein</fullName>
    </recommendedName>
</protein>